<dbReference type="OrthoDB" id="2269034at2759"/>
<dbReference type="SUPFAM" id="SSF52047">
    <property type="entry name" value="RNI-like"/>
    <property type="match status" value="1"/>
</dbReference>
<feature type="compositionally biased region" description="Acidic residues" evidence="1">
    <location>
        <begin position="523"/>
        <end position="534"/>
    </location>
</feature>
<dbReference type="InParanoid" id="A0A0H2SHQ8"/>
<proteinExistence type="predicted"/>
<protein>
    <submittedName>
        <fullName evidence="2">Uncharacterized protein</fullName>
    </submittedName>
</protein>
<accession>A0A0H2SHQ8</accession>
<keyword evidence="3" id="KW-1185">Reference proteome</keyword>
<dbReference type="EMBL" id="KQ085914">
    <property type="protein sequence ID" value="KLO16611.1"/>
    <property type="molecule type" value="Genomic_DNA"/>
</dbReference>
<feature type="compositionally biased region" description="Polar residues" evidence="1">
    <location>
        <begin position="76"/>
        <end position="88"/>
    </location>
</feature>
<dbReference type="AlphaFoldDB" id="A0A0H2SHQ8"/>
<dbReference type="Proteomes" id="UP000053477">
    <property type="component" value="Unassembled WGS sequence"/>
</dbReference>
<name>A0A0H2SHQ8_9AGAM</name>
<feature type="region of interest" description="Disordered" evidence="1">
    <location>
        <begin position="69"/>
        <end position="99"/>
    </location>
</feature>
<feature type="region of interest" description="Disordered" evidence="1">
    <location>
        <begin position="517"/>
        <end position="540"/>
    </location>
</feature>
<dbReference type="Gene3D" id="3.80.10.10">
    <property type="entry name" value="Ribonuclease Inhibitor"/>
    <property type="match status" value="1"/>
</dbReference>
<reference evidence="2 3" key="1">
    <citation type="submission" date="2015-04" db="EMBL/GenBank/DDBJ databases">
        <title>Complete genome sequence of Schizopora paradoxa KUC8140, a cosmopolitan wood degrader in East Asia.</title>
        <authorList>
            <consortium name="DOE Joint Genome Institute"/>
            <person name="Min B."/>
            <person name="Park H."/>
            <person name="Jang Y."/>
            <person name="Kim J.-J."/>
            <person name="Kim K.H."/>
            <person name="Pangilinan J."/>
            <person name="Lipzen A."/>
            <person name="Riley R."/>
            <person name="Grigoriev I.V."/>
            <person name="Spatafora J.W."/>
            <person name="Choi I.-G."/>
        </authorList>
    </citation>
    <scope>NUCLEOTIDE SEQUENCE [LARGE SCALE GENOMIC DNA]</scope>
    <source>
        <strain evidence="2 3">KUC8140</strain>
    </source>
</reference>
<dbReference type="InterPro" id="IPR032675">
    <property type="entry name" value="LRR_dom_sf"/>
</dbReference>
<evidence type="ECO:0000256" key="1">
    <source>
        <dbReference type="SAM" id="MobiDB-lite"/>
    </source>
</evidence>
<sequence length="562" mass="63266">MTDALNSDSKTKDSGRGENGSLNFESQHLPVVGVNFLQASNERCGCESLPPETLVQIFELVAESSWRDGVERRPSTADTNTALSTPSGALSARRRDDAKPKRRLELSEIAELLEGKKKRDARFPYAFFCVCKQWLEIASRTAALWSYISITERSTFENVFIRIAHSRSHPLSIHYSRAAMLEIFKKDDTNTKLLGLLISQAKRWLRFILSAGDPLIISNFTPIISLLSNQMDRLIEFRLQKEPDSSQEGYISFKPPVFRSPMQSLRKLSLSQKHYSIPLILESNPLSIQEMFPSLMELEIAFMDGELLEDRIRSLAGLPLLRALKIIDFHHKGAGEDLIENFPRVALTSLEELTVQEFDGSAAELFLDLVSMPNLRSLSLIETGLLKSFVDTAPENLQLSNIQNLSLEGARFDEGGQRSHQQLETELLSAMPGITSIHLNHESRDFAQALIQTLEEPKDLEDSQPSSNPLLPNLSKMSLLGFDDDVIEDILKARQAIGVPLDALEVIKSPIFSGEKSCTELSSDCESEDSEEPETPQVEEQIERPRWWKFLSKSLHKLKLMI</sequence>
<organism evidence="2 3">
    <name type="scientific">Schizopora paradoxa</name>
    <dbReference type="NCBI Taxonomy" id="27342"/>
    <lineage>
        <taxon>Eukaryota</taxon>
        <taxon>Fungi</taxon>
        <taxon>Dikarya</taxon>
        <taxon>Basidiomycota</taxon>
        <taxon>Agaricomycotina</taxon>
        <taxon>Agaricomycetes</taxon>
        <taxon>Hymenochaetales</taxon>
        <taxon>Schizoporaceae</taxon>
        <taxon>Schizopora</taxon>
    </lineage>
</organism>
<evidence type="ECO:0000313" key="3">
    <source>
        <dbReference type="Proteomes" id="UP000053477"/>
    </source>
</evidence>
<evidence type="ECO:0000313" key="2">
    <source>
        <dbReference type="EMBL" id="KLO16611.1"/>
    </source>
</evidence>
<feature type="region of interest" description="Disordered" evidence="1">
    <location>
        <begin position="1"/>
        <end position="24"/>
    </location>
</feature>
<gene>
    <name evidence="2" type="ORF">SCHPADRAFT_995033</name>
</gene>